<feature type="transmembrane region" description="Helical" evidence="5">
    <location>
        <begin position="237"/>
        <end position="258"/>
    </location>
</feature>
<dbReference type="PANTHER" id="PTHR42718">
    <property type="entry name" value="MAJOR FACILITATOR SUPERFAMILY MULTIDRUG TRANSPORTER MFSC"/>
    <property type="match status" value="1"/>
</dbReference>
<feature type="transmembrane region" description="Helical" evidence="5">
    <location>
        <begin position="173"/>
        <end position="192"/>
    </location>
</feature>
<dbReference type="GO" id="GO:0022857">
    <property type="term" value="F:transmembrane transporter activity"/>
    <property type="evidence" value="ECO:0007669"/>
    <property type="project" value="InterPro"/>
</dbReference>
<comment type="subcellular location">
    <subcellularLocation>
        <location evidence="1">Cell membrane</location>
        <topology evidence="1">Multi-pass membrane protein</topology>
    </subcellularLocation>
</comment>
<evidence type="ECO:0000313" key="8">
    <source>
        <dbReference type="Proteomes" id="UP000019277"/>
    </source>
</evidence>
<feature type="transmembrane region" description="Helical" evidence="5">
    <location>
        <begin position="363"/>
        <end position="382"/>
    </location>
</feature>
<dbReference type="Pfam" id="PF07690">
    <property type="entry name" value="MFS_1"/>
    <property type="match status" value="1"/>
</dbReference>
<name>W7IU38_9PSEU</name>
<dbReference type="PROSITE" id="PS50850">
    <property type="entry name" value="MFS"/>
    <property type="match status" value="1"/>
</dbReference>
<keyword evidence="8" id="KW-1185">Reference proteome</keyword>
<dbReference type="eggNOG" id="COG0477">
    <property type="taxonomic scope" value="Bacteria"/>
</dbReference>
<dbReference type="InterPro" id="IPR011701">
    <property type="entry name" value="MFS"/>
</dbReference>
<gene>
    <name evidence="7" type="ORF">UO65_0052</name>
</gene>
<sequence>MDSFALNLALPAIGRGLGTSSDDVQWVVSVYLLTVGALMLGAGGLADRVGRRLVLGVGLGLFGVASLVCAVAPALPVLVAGRALQGAGGALIMPAGLALLSTVFAPGRRERAIGAAIGLGGVATAIGPFVGGALTEALGWRAVFWLNVPVAAVAVLAALRAPESRAPRAGGDFDLPGLALGTAALAGLALFVDRGPVSATGVMAAASAVLLGVGFVRRERRAPAPLVELSLLRNGPFVALTGAGMVANAATVVFLFVVPWSLQRVWSLDVAAAGLAFLVPAVLMAVAGPVAGAVRAPRAVVTMAVCLVAAAIAVAALPLAGSLPLYLALSAAAGAALGVANALTLVATQALVRPERAGEGSGVTKTAITVAAGIGVVLSGPVADSTPAAPTADVAAVVLITTGAGCLVAAAVLVLWLRSGTRRAPAPV</sequence>
<dbReference type="InterPro" id="IPR020846">
    <property type="entry name" value="MFS_dom"/>
</dbReference>
<proteinExistence type="predicted"/>
<keyword evidence="2 5" id="KW-0812">Transmembrane</keyword>
<dbReference type="CDD" id="cd17321">
    <property type="entry name" value="MFS_MMR_MDR_like"/>
    <property type="match status" value="1"/>
</dbReference>
<dbReference type="Gene3D" id="1.20.1720.10">
    <property type="entry name" value="Multidrug resistance protein D"/>
    <property type="match status" value="1"/>
</dbReference>
<comment type="caution">
    <text evidence="7">The sequence shown here is derived from an EMBL/GenBank/DDBJ whole genome shotgun (WGS) entry which is preliminary data.</text>
</comment>
<feature type="transmembrane region" description="Helical" evidence="5">
    <location>
        <begin position="142"/>
        <end position="161"/>
    </location>
</feature>
<feature type="transmembrane region" description="Helical" evidence="5">
    <location>
        <begin position="87"/>
        <end position="105"/>
    </location>
</feature>
<evidence type="ECO:0000313" key="7">
    <source>
        <dbReference type="EMBL" id="EWC64445.1"/>
    </source>
</evidence>
<evidence type="ECO:0000256" key="1">
    <source>
        <dbReference type="ARBA" id="ARBA00004651"/>
    </source>
</evidence>
<dbReference type="STRING" id="909613.UO65_0052"/>
<feature type="transmembrane region" description="Helical" evidence="5">
    <location>
        <begin position="198"/>
        <end position="216"/>
    </location>
</feature>
<dbReference type="InterPro" id="IPR036259">
    <property type="entry name" value="MFS_trans_sf"/>
</dbReference>
<accession>W7IU38</accession>
<dbReference type="PATRIC" id="fig|909613.9.peg.53"/>
<feature type="domain" description="Major facilitator superfamily (MFS) profile" evidence="6">
    <location>
        <begin position="1"/>
        <end position="422"/>
    </location>
</feature>
<feature type="transmembrane region" description="Helical" evidence="5">
    <location>
        <begin position="112"/>
        <end position="130"/>
    </location>
</feature>
<dbReference type="PANTHER" id="PTHR42718:SF48">
    <property type="entry name" value="CONSERVED TWO-DOMAIN MEMBRANE PROTEIN-RELATED"/>
    <property type="match status" value="1"/>
</dbReference>
<organism evidence="7 8">
    <name type="scientific">Actinokineospora spheciospongiae</name>
    <dbReference type="NCBI Taxonomy" id="909613"/>
    <lineage>
        <taxon>Bacteria</taxon>
        <taxon>Bacillati</taxon>
        <taxon>Actinomycetota</taxon>
        <taxon>Actinomycetes</taxon>
        <taxon>Pseudonocardiales</taxon>
        <taxon>Pseudonocardiaceae</taxon>
        <taxon>Actinokineospora</taxon>
    </lineage>
</organism>
<feature type="transmembrane region" description="Helical" evidence="5">
    <location>
        <begin position="299"/>
        <end position="320"/>
    </location>
</feature>
<reference evidence="7 8" key="1">
    <citation type="journal article" date="2014" name="Genome Announc.">
        <title>Draft Genome Sequence of the Antitrypanosomally Active Sponge-Associated Bacterium Actinokineospora sp. Strain EG49.</title>
        <authorList>
            <person name="Harjes J."/>
            <person name="Ryu T."/>
            <person name="Abdelmohsen U.R."/>
            <person name="Moitinho-Silva L."/>
            <person name="Horn H."/>
            <person name="Ravasi T."/>
            <person name="Hentschel U."/>
        </authorList>
    </citation>
    <scope>NUCLEOTIDE SEQUENCE [LARGE SCALE GENOMIC DNA]</scope>
    <source>
        <strain evidence="7 8">EG49</strain>
    </source>
</reference>
<feature type="transmembrane region" description="Helical" evidence="5">
    <location>
        <begin position="53"/>
        <end position="75"/>
    </location>
</feature>
<keyword evidence="4 5" id="KW-0472">Membrane</keyword>
<dbReference type="GO" id="GO:0005886">
    <property type="term" value="C:plasma membrane"/>
    <property type="evidence" value="ECO:0007669"/>
    <property type="project" value="UniProtKB-SubCell"/>
</dbReference>
<dbReference type="SUPFAM" id="SSF103473">
    <property type="entry name" value="MFS general substrate transporter"/>
    <property type="match status" value="1"/>
</dbReference>
<evidence type="ECO:0000256" key="2">
    <source>
        <dbReference type="ARBA" id="ARBA00022692"/>
    </source>
</evidence>
<protein>
    <submittedName>
        <fullName evidence="7">Putative transmembrane efflux protein</fullName>
    </submittedName>
</protein>
<keyword evidence="3 5" id="KW-1133">Transmembrane helix</keyword>
<feature type="transmembrane region" description="Helical" evidence="5">
    <location>
        <begin position="270"/>
        <end position="292"/>
    </location>
</feature>
<evidence type="ECO:0000256" key="5">
    <source>
        <dbReference type="SAM" id="Phobius"/>
    </source>
</evidence>
<feature type="transmembrane region" description="Helical" evidence="5">
    <location>
        <begin position="394"/>
        <end position="417"/>
    </location>
</feature>
<evidence type="ECO:0000256" key="3">
    <source>
        <dbReference type="ARBA" id="ARBA00022989"/>
    </source>
</evidence>
<dbReference type="PROSITE" id="PS00216">
    <property type="entry name" value="SUGAR_TRANSPORT_1"/>
    <property type="match status" value="1"/>
</dbReference>
<evidence type="ECO:0000256" key="4">
    <source>
        <dbReference type="ARBA" id="ARBA00023136"/>
    </source>
</evidence>
<dbReference type="Proteomes" id="UP000019277">
    <property type="component" value="Unassembled WGS sequence"/>
</dbReference>
<dbReference type="AlphaFoldDB" id="W7IU38"/>
<feature type="transmembrane region" description="Helical" evidence="5">
    <location>
        <begin position="326"/>
        <end position="351"/>
    </location>
</feature>
<dbReference type="EMBL" id="AYXG01000004">
    <property type="protein sequence ID" value="EWC64445.1"/>
    <property type="molecule type" value="Genomic_DNA"/>
</dbReference>
<dbReference type="Gene3D" id="1.20.1250.20">
    <property type="entry name" value="MFS general substrate transporter like domains"/>
    <property type="match status" value="1"/>
</dbReference>
<dbReference type="InterPro" id="IPR005829">
    <property type="entry name" value="Sugar_transporter_CS"/>
</dbReference>
<feature type="transmembrane region" description="Helical" evidence="5">
    <location>
        <begin position="24"/>
        <end position="46"/>
    </location>
</feature>
<evidence type="ECO:0000259" key="6">
    <source>
        <dbReference type="PROSITE" id="PS50850"/>
    </source>
</evidence>